<accession>A0A8H3R1W7</accession>
<gene>
    <name evidence="1" type="ORF">RCL2_002625600</name>
</gene>
<evidence type="ECO:0000313" key="2">
    <source>
        <dbReference type="Proteomes" id="UP000615446"/>
    </source>
</evidence>
<name>A0A8H3R1W7_9GLOM</name>
<protein>
    <submittedName>
        <fullName evidence="1">Uncharacterized protein</fullName>
    </submittedName>
</protein>
<dbReference type="EMBL" id="BLAL01000285">
    <property type="protein sequence ID" value="GES99772.1"/>
    <property type="molecule type" value="Genomic_DNA"/>
</dbReference>
<dbReference type="AlphaFoldDB" id="A0A8H3R1W7"/>
<organism evidence="1 2">
    <name type="scientific">Rhizophagus clarus</name>
    <dbReference type="NCBI Taxonomy" id="94130"/>
    <lineage>
        <taxon>Eukaryota</taxon>
        <taxon>Fungi</taxon>
        <taxon>Fungi incertae sedis</taxon>
        <taxon>Mucoromycota</taxon>
        <taxon>Glomeromycotina</taxon>
        <taxon>Glomeromycetes</taxon>
        <taxon>Glomerales</taxon>
        <taxon>Glomeraceae</taxon>
        <taxon>Rhizophagus</taxon>
    </lineage>
</organism>
<sequence>MDSAVFVRFLVWKDLDRPKMTTLTCVGDVRCKSIHNIDLKLSVYSTFSITWSVVHIDLHHKYVSIFDKKELQCDGQDIDKDLIFFAEI</sequence>
<dbReference type="Proteomes" id="UP000615446">
    <property type="component" value="Unassembled WGS sequence"/>
</dbReference>
<evidence type="ECO:0000313" key="1">
    <source>
        <dbReference type="EMBL" id="GES99772.1"/>
    </source>
</evidence>
<reference evidence="1" key="1">
    <citation type="submission" date="2019-10" db="EMBL/GenBank/DDBJ databases">
        <title>Conservation and host-specific expression of non-tandemly repeated heterogenous ribosome RNA gene in arbuscular mycorrhizal fungi.</title>
        <authorList>
            <person name="Maeda T."/>
            <person name="Kobayashi Y."/>
            <person name="Nakagawa T."/>
            <person name="Ezawa T."/>
            <person name="Yamaguchi K."/>
            <person name="Bino T."/>
            <person name="Nishimoto Y."/>
            <person name="Shigenobu S."/>
            <person name="Kawaguchi M."/>
        </authorList>
    </citation>
    <scope>NUCLEOTIDE SEQUENCE</scope>
    <source>
        <strain evidence="1">HR1</strain>
    </source>
</reference>
<proteinExistence type="predicted"/>
<comment type="caution">
    <text evidence="1">The sequence shown here is derived from an EMBL/GenBank/DDBJ whole genome shotgun (WGS) entry which is preliminary data.</text>
</comment>